<feature type="region of interest" description="Disordered" evidence="10">
    <location>
        <begin position="230"/>
        <end position="285"/>
    </location>
</feature>
<evidence type="ECO:0000256" key="8">
    <source>
        <dbReference type="ARBA" id="ARBA00023242"/>
    </source>
</evidence>
<dbReference type="Pfam" id="PF06333">
    <property type="entry name" value="Med13_C"/>
    <property type="match status" value="1"/>
</dbReference>
<sequence>MTPSINSVFSSAHQTALANNMASKRESILQMLQSLKRPSLYCKDYETLQGEDIPSTSQLLYDYSSLDAWMNHPVKRMRLAPEENRQVKQTRNLDLYANENARTMAGFNSGNNATTNGMLLKGGGGSTGNDASDALMSEHGGGGGAFDNGASSNGLLGHGQIKLEHGCDGGQQGQDGRQGDGGANGTPDRNGVAGGADGALLGEHEIKKEKEDKGGGYSLFTDQDLQPSIDDLNQIFDDGGPFNDDADMHNTPPGSNKSSGGGSGGFGSEDNKRYPSSNHHSVNSGILSPKELSQMFPTPPSLDPHPTASSNVHLLEYVDANDVISLALEHGRLQALIESKLDLDHPAGSSSALVRGGTMRGVMNAHKWPFLRAGGPKSNQDIVRIMKSMQPLLQDAFHKRCTTLRLWDAPYTIQGPLTWRQFHRLAGRGTGQCEPQPIPSLIVGYEKDWLSLAPYALHYWDKLLLEPYSYPRDVAYVAIVPDNDFVVAKVRTYFKELSTTYEMCKLGRHTPIKGWDGILRVGSQRVLKETQNSNLDEWFTNMGVDHQQQLQQRKNGNGASSSGNASSSSSSSSPSGLNELLRLYAQTCQQQLAPYLSKVPTDKSLLDPPESHHTLSSSSSSSSSAGAGSSSMGGSGMGQSGGMGSGRDGVGGPGQSPMPPPPPSTPDPSQPGDKAPNTPKFDHDAENRDLNTSAANPADGMRIDDDGKDPPHIVLYIVEPFTCGNDSPDVERLACLSLLRCYSNILNAVPESIRSNISVQIISLESILELGRNRNRLRLSDHMRCLALSVFSQSRKYLAHMNTVKSLTGFGTAANAEQFMKRKDDKNRVPYRLYTPPYVLAKSCEKSENTEAFGKTTMKQQCSIMYCSYCLSEDQSWLLAVATDDRGEFLETVTINIDIPNRGRRKRASARRYGLQKLMDFILGLISQTVQPWRLVVGRIGRIGHGELKGWSWLLSKPNLQRASKHLKDICEQCALMHPISVPSILSACLVTLEPDSDLRVMSDQFTPDERFSQRSMQSPLSTPQDATCTHILVFPTSAKAQSAQASFSVIGELDLGEDLNMVIMDGEDDDDAINMMDVFKCWDDLPMQQINMPHSRPGSPLHFEGNQQSPGESGLKGAGARDGYGLLDSEEVGLVLQQPLAIGYLVSTAPTGRMPAWFWSSCPHMENVCPVFLRTALHLHSPTILQNTDDPLQQNQSSTEHPLDSNITADVLRYVLEGYNLLSWLAMDSNTHDRLSCLPIHVQVLMQLYHMTAALA</sequence>
<keyword evidence="6 9" id="KW-0010">Activator</keyword>
<keyword evidence="8 9" id="KW-0539">Nucleus</keyword>
<feature type="compositionally biased region" description="Polar residues" evidence="10">
    <location>
        <begin position="274"/>
        <end position="285"/>
    </location>
</feature>
<protein>
    <recommendedName>
        <fullName evidence="3 9">Mediator of RNA polymerase II transcription subunit 13</fullName>
    </recommendedName>
</protein>
<feature type="domain" description="Mediator complex subunit Med13 C-terminal" evidence="11">
    <location>
        <begin position="834"/>
        <end position="1246"/>
    </location>
</feature>
<dbReference type="VEuPathDB" id="VectorBase:AATE014597"/>
<comment type="subcellular location">
    <subcellularLocation>
        <location evidence="1 9">Nucleus</location>
    </subcellularLocation>
</comment>
<evidence type="ECO:0000259" key="11">
    <source>
        <dbReference type="Pfam" id="PF06333"/>
    </source>
</evidence>
<feature type="compositionally biased region" description="Basic and acidic residues" evidence="10">
    <location>
        <begin position="680"/>
        <end position="689"/>
    </location>
</feature>
<evidence type="ECO:0000256" key="6">
    <source>
        <dbReference type="ARBA" id="ARBA00023159"/>
    </source>
</evidence>
<dbReference type="Pfam" id="PF18296">
    <property type="entry name" value="MID_MedPIWI"/>
    <property type="match status" value="1"/>
</dbReference>
<evidence type="ECO:0000256" key="4">
    <source>
        <dbReference type="ARBA" id="ARBA00022491"/>
    </source>
</evidence>
<proteinExistence type="inferred from homology"/>
<evidence type="ECO:0000256" key="10">
    <source>
        <dbReference type="SAM" id="MobiDB-lite"/>
    </source>
</evidence>
<evidence type="ECO:0000313" key="13">
    <source>
        <dbReference type="EnsemblMetazoa" id="AATE014597-PA.1"/>
    </source>
</evidence>
<feature type="compositionally biased region" description="Pro residues" evidence="10">
    <location>
        <begin position="656"/>
        <end position="669"/>
    </location>
</feature>
<dbReference type="InterPro" id="IPR041285">
    <property type="entry name" value="MID_MedPIWI"/>
</dbReference>
<evidence type="ECO:0000256" key="5">
    <source>
        <dbReference type="ARBA" id="ARBA00023015"/>
    </source>
</evidence>
<accession>A0A182JAS6</accession>
<keyword evidence="5 9" id="KW-0805">Transcription regulation</keyword>
<feature type="compositionally biased region" description="Basic and acidic residues" evidence="10">
    <location>
        <begin position="600"/>
        <end position="613"/>
    </location>
</feature>
<evidence type="ECO:0000259" key="12">
    <source>
        <dbReference type="Pfam" id="PF18296"/>
    </source>
</evidence>
<keyword evidence="7 9" id="KW-0804">Transcription</keyword>
<feature type="region of interest" description="Disordered" evidence="10">
    <location>
        <begin position="547"/>
        <end position="576"/>
    </location>
</feature>
<name>A0A182JAS6_ANOAO</name>
<evidence type="ECO:0000256" key="1">
    <source>
        <dbReference type="ARBA" id="ARBA00004123"/>
    </source>
</evidence>
<feature type="region of interest" description="Disordered" evidence="10">
    <location>
        <begin position="123"/>
        <end position="197"/>
    </location>
</feature>
<dbReference type="STRING" id="41427.A0A182JAS6"/>
<feature type="region of interest" description="Disordered" evidence="10">
    <location>
        <begin position="1100"/>
        <end position="1121"/>
    </location>
</feature>
<feature type="domain" description="MID" evidence="12">
    <location>
        <begin position="472"/>
        <end position="796"/>
    </location>
</feature>
<evidence type="ECO:0000256" key="7">
    <source>
        <dbReference type="ARBA" id="ARBA00023163"/>
    </source>
</evidence>
<evidence type="ECO:0000256" key="9">
    <source>
        <dbReference type="RuleBase" id="RU364134"/>
    </source>
</evidence>
<feature type="compositionally biased region" description="Gly residues" evidence="10">
    <location>
        <begin position="631"/>
        <end position="654"/>
    </location>
</feature>
<reference evidence="13" key="1">
    <citation type="submission" date="2022-08" db="UniProtKB">
        <authorList>
            <consortium name="EnsemblMetazoa"/>
        </authorList>
    </citation>
    <scope>IDENTIFICATION</scope>
    <source>
        <strain evidence="13">EBRO</strain>
    </source>
</reference>
<evidence type="ECO:0000256" key="3">
    <source>
        <dbReference type="ARBA" id="ARBA00019618"/>
    </source>
</evidence>
<dbReference type="InterPro" id="IPR051139">
    <property type="entry name" value="Mediator_complx_sub13"/>
</dbReference>
<comment type="function">
    <text evidence="9">Component of the Mediator complex, a coactivator involved in regulated transcription of nearly all RNA polymerase II-dependent genes. Mediator functions as a bridge to convey information from gene-specific regulatory proteins to the basal RNA polymerase II transcription machinery. Mediator is recruited to promoters by direct interactions with regulatory proteins and serves as a scaffold for the assembly of a functional preinitiation complex with RNA polymerase II and the general transcription factors.</text>
</comment>
<dbReference type="InterPro" id="IPR009401">
    <property type="entry name" value="Med13_C"/>
</dbReference>
<comment type="similarity">
    <text evidence="2 9">Belongs to the Mediator complex subunit 13 family.</text>
</comment>
<dbReference type="AlphaFoldDB" id="A0A182JAS6"/>
<dbReference type="PANTHER" id="PTHR48249:SF3">
    <property type="entry name" value="MEDIATOR OF RNA POLYMERASE II TRANSCRIPTION SUBUNIT 13"/>
    <property type="match status" value="1"/>
</dbReference>
<feature type="compositionally biased region" description="Low complexity" evidence="10">
    <location>
        <begin position="616"/>
        <end position="630"/>
    </location>
</feature>
<evidence type="ECO:0000256" key="2">
    <source>
        <dbReference type="ARBA" id="ARBA00009354"/>
    </source>
</evidence>
<keyword evidence="4 9" id="KW-0678">Repressor</keyword>
<dbReference type="PANTHER" id="PTHR48249">
    <property type="entry name" value="MEDIATOR OF RNA POLYMERASE II TRANSCRIPTION SUBUNIT 13"/>
    <property type="match status" value="1"/>
</dbReference>
<feature type="compositionally biased region" description="Low complexity" evidence="10">
    <location>
        <begin position="555"/>
        <end position="576"/>
    </location>
</feature>
<comment type="subunit">
    <text evidence="9">Component of the Mediator complex.</text>
</comment>
<feature type="region of interest" description="Disordered" evidence="10">
    <location>
        <begin position="600"/>
        <end position="706"/>
    </location>
</feature>
<dbReference type="GO" id="GO:0003713">
    <property type="term" value="F:transcription coactivator activity"/>
    <property type="evidence" value="ECO:0007669"/>
    <property type="project" value="TreeGrafter"/>
</dbReference>
<dbReference type="GO" id="GO:0016592">
    <property type="term" value="C:mediator complex"/>
    <property type="evidence" value="ECO:0007669"/>
    <property type="project" value="InterPro"/>
</dbReference>
<dbReference type="GO" id="GO:0045944">
    <property type="term" value="P:positive regulation of transcription by RNA polymerase II"/>
    <property type="evidence" value="ECO:0007669"/>
    <property type="project" value="TreeGrafter"/>
</dbReference>
<organism evidence="13">
    <name type="scientific">Anopheles atroparvus</name>
    <name type="common">European mosquito</name>
    <dbReference type="NCBI Taxonomy" id="41427"/>
    <lineage>
        <taxon>Eukaryota</taxon>
        <taxon>Metazoa</taxon>
        <taxon>Ecdysozoa</taxon>
        <taxon>Arthropoda</taxon>
        <taxon>Hexapoda</taxon>
        <taxon>Insecta</taxon>
        <taxon>Pterygota</taxon>
        <taxon>Neoptera</taxon>
        <taxon>Endopterygota</taxon>
        <taxon>Diptera</taxon>
        <taxon>Nematocera</taxon>
        <taxon>Culicoidea</taxon>
        <taxon>Culicidae</taxon>
        <taxon>Anophelinae</taxon>
        <taxon>Anopheles</taxon>
    </lineage>
</organism>
<dbReference type="EnsemblMetazoa" id="AATE014597-RA">
    <property type="protein sequence ID" value="AATE014597-PA.1"/>
    <property type="gene ID" value="AATE014597"/>
</dbReference>